<comment type="subcellular location">
    <subcellularLocation>
        <location evidence="10">Endoplasmic reticulum membrane</location>
        <topology evidence="10">Single-pass membrane protein</topology>
        <orientation evidence="10">Cytoplasmic side</orientation>
    </subcellularLocation>
</comment>
<comment type="similarity">
    <text evidence="10">In the N-terminal section; belongs to the flavodoxin family.</text>
</comment>
<evidence type="ECO:0000256" key="5">
    <source>
        <dbReference type="ARBA" id="ARBA00022827"/>
    </source>
</evidence>
<dbReference type="InterPro" id="IPR003097">
    <property type="entry name" value="CysJ-like_FAD-binding"/>
</dbReference>
<feature type="binding site" evidence="10">
    <location>
        <begin position="632"/>
        <end position="636"/>
    </location>
    <ligand>
        <name>NADP(+)</name>
        <dbReference type="ChEBI" id="CHEBI:58349"/>
    </ligand>
</feature>
<dbReference type="GO" id="GO:0050660">
    <property type="term" value="F:flavin adenine dinucleotide binding"/>
    <property type="evidence" value="ECO:0007669"/>
    <property type="project" value="UniProtKB-UniRule"/>
</dbReference>
<dbReference type="Pfam" id="PF00667">
    <property type="entry name" value="FAD_binding_1"/>
    <property type="match status" value="1"/>
</dbReference>
<dbReference type="GO" id="GO:0050661">
    <property type="term" value="F:NADP binding"/>
    <property type="evidence" value="ECO:0007669"/>
    <property type="project" value="UniProtKB-UniRule"/>
</dbReference>
<evidence type="ECO:0000256" key="3">
    <source>
        <dbReference type="ARBA" id="ARBA00022692"/>
    </source>
</evidence>
<feature type="binding site" evidence="10">
    <location>
        <position position="669"/>
    </location>
    <ligand>
        <name>NADP(+)</name>
        <dbReference type="ChEBI" id="CHEBI:58349"/>
    </ligand>
</feature>
<keyword evidence="6 10" id="KW-0521">NADP</keyword>
<feature type="binding site" evidence="10">
    <location>
        <position position="331"/>
    </location>
    <ligand>
        <name>NADP(+)</name>
        <dbReference type="ChEBI" id="CHEBI:58349"/>
    </ligand>
</feature>
<dbReference type="PANTHER" id="PTHR19384:SF17">
    <property type="entry name" value="NADPH--CYTOCHROME P450 REDUCTASE"/>
    <property type="match status" value="1"/>
</dbReference>
<dbReference type="InterPro" id="IPR029039">
    <property type="entry name" value="Flavoprotein-like_sf"/>
</dbReference>
<dbReference type="GO" id="GO:0010181">
    <property type="term" value="F:FMN binding"/>
    <property type="evidence" value="ECO:0007669"/>
    <property type="project" value="UniProtKB-UniRule"/>
</dbReference>
<comment type="caution">
    <text evidence="10">Lacks conserved residue(s) required for the propagation of feature annotation.</text>
</comment>
<dbReference type="Gene3D" id="1.20.990.10">
    <property type="entry name" value="NADPH-cytochrome p450 Reductase, Chain A, domain 3"/>
    <property type="match status" value="1"/>
</dbReference>
<dbReference type="InterPro" id="IPR001094">
    <property type="entry name" value="Flavdoxin-like"/>
</dbReference>
<feature type="binding site" evidence="10">
    <location>
        <position position="566"/>
    </location>
    <ligand>
        <name>NADP(+)</name>
        <dbReference type="ChEBI" id="CHEBI:58349"/>
    </ligand>
</feature>
<evidence type="ECO:0000256" key="2">
    <source>
        <dbReference type="ARBA" id="ARBA00022643"/>
    </source>
</evidence>
<evidence type="ECO:0000256" key="9">
    <source>
        <dbReference type="ARBA" id="ARBA00023136"/>
    </source>
</evidence>
<feature type="domain" description="FAD-binding FR-type" evidence="13">
    <location>
        <begin position="312"/>
        <end position="552"/>
    </location>
</feature>
<dbReference type="PRINTS" id="PR00369">
    <property type="entry name" value="FLAVODOXIN"/>
</dbReference>
<comment type="cofactor">
    <cofactor evidence="10">
        <name>FAD</name>
        <dbReference type="ChEBI" id="CHEBI:57692"/>
    </cofactor>
    <text evidence="10">Binds 1 FAD per monomer.</text>
</comment>
<dbReference type="PROSITE" id="PS50902">
    <property type="entry name" value="FLAVODOXIN_LIKE"/>
    <property type="match status" value="1"/>
</dbReference>
<keyword evidence="2 10" id="KW-0288">FMN</keyword>
<dbReference type="InterPro" id="IPR008254">
    <property type="entry name" value="Flavodoxin/NO_synth"/>
</dbReference>
<evidence type="ECO:0000313" key="14">
    <source>
        <dbReference type="EMBL" id="KAK8377082.1"/>
    </source>
</evidence>
<protein>
    <recommendedName>
        <fullName evidence="10 11">NADPH--cytochrome P450 reductase</fullName>
        <shortName evidence="10">CPR</shortName>
        <shortName evidence="10">P450R</shortName>
        <ecNumber evidence="10 11">1.6.2.4</ecNumber>
    </recommendedName>
</protein>
<dbReference type="InterPro" id="IPR017927">
    <property type="entry name" value="FAD-bd_FR_type"/>
</dbReference>
<gene>
    <name evidence="14" type="ORF">O3P69_013617</name>
</gene>
<keyword evidence="7" id="KW-1133">Transmembrane helix</keyword>
<comment type="cofactor">
    <cofactor evidence="10">
        <name>FMN</name>
        <dbReference type="ChEBI" id="CHEBI:58210"/>
    </cofactor>
    <text evidence="10">Binds 1 FMN per monomer.</text>
</comment>
<keyword evidence="3" id="KW-0812">Transmembrane</keyword>
<feature type="binding site" evidence="10">
    <location>
        <begin position="521"/>
        <end position="524"/>
    </location>
    <ligand>
        <name>FAD</name>
        <dbReference type="ChEBI" id="CHEBI:57692"/>
    </ligand>
</feature>
<feature type="domain" description="Flavodoxin-like" evidence="12">
    <location>
        <begin position="111"/>
        <end position="255"/>
    </location>
</feature>
<organism evidence="14 15">
    <name type="scientific">Scylla paramamosain</name>
    <name type="common">Mud crab</name>
    <dbReference type="NCBI Taxonomy" id="85552"/>
    <lineage>
        <taxon>Eukaryota</taxon>
        <taxon>Metazoa</taxon>
        <taxon>Ecdysozoa</taxon>
        <taxon>Arthropoda</taxon>
        <taxon>Crustacea</taxon>
        <taxon>Multicrustacea</taxon>
        <taxon>Malacostraca</taxon>
        <taxon>Eumalacostraca</taxon>
        <taxon>Eucarida</taxon>
        <taxon>Decapoda</taxon>
        <taxon>Pleocyemata</taxon>
        <taxon>Brachyura</taxon>
        <taxon>Eubrachyura</taxon>
        <taxon>Portunoidea</taxon>
        <taxon>Portunidae</taxon>
        <taxon>Portuninae</taxon>
        <taxon>Scylla</taxon>
    </lineage>
</organism>
<evidence type="ECO:0000256" key="1">
    <source>
        <dbReference type="ARBA" id="ARBA00022630"/>
    </source>
</evidence>
<feature type="binding site" evidence="10">
    <location>
        <begin position="117"/>
        <end position="122"/>
    </location>
    <ligand>
        <name>FMN</name>
        <dbReference type="ChEBI" id="CHEBI:58210"/>
    </ligand>
</feature>
<dbReference type="PANTHER" id="PTHR19384">
    <property type="entry name" value="NITRIC OXIDE SYNTHASE-RELATED"/>
    <property type="match status" value="1"/>
</dbReference>
<dbReference type="GO" id="GO:0005829">
    <property type="term" value="C:cytosol"/>
    <property type="evidence" value="ECO:0007669"/>
    <property type="project" value="TreeGrafter"/>
</dbReference>
<dbReference type="InterPro" id="IPR001709">
    <property type="entry name" value="Flavoprot_Pyr_Nucl_cyt_Rdtase"/>
</dbReference>
<dbReference type="Pfam" id="PF00258">
    <property type="entry name" value="Flavodoxin_1"/>
    <property type="match status" value="1"/>
</dbReference>
<dbReference type="FunFam" id="1.20.990.10:FF:000001">
    <property type="entry name" value="NADPH--cytochrome P450 reductase"/>
    <property type="match status" value="1"/>
</dbReference>
<evidence type="ECO:0000259" key="13">
    <source>
        <dbReference type="PROSITE" id="PS51384"/>
    </source>
</evidence>
<reference evidence="14 15" key="1">
    <citation type="submission" date="2023-03" db="EMBL/GenBank/DDBJ databases">
        <title>High-quality genome of Scylla paramamosain provides insights in environmental adaptation.</title>
        <authorList>
            <person name="Zhang L."/>
        </authorList>
    </citation>
    <scope>NUCLEOTIDE SEQUENCE [LARGE SCALE GENOMIC DNA]</scope>
    <source>
        <strain evidence="14">LZ_2023a</strain>
        <tissue evidence="14">Muscle</tissue>
    </source>
</reference>
<dbReference type="InterPro" id="IPR039261">
    <property type="entry name" value="FNR_nucleotide-bd"/>
</dbReference>
<comment type="catalytic activity">
    <reaction evidence="10 11">
        <text>2 oxidized [cytochrome P450] + NADPH = 2 reduced [cytochrome P450] + NADP(+) + H(+)</text>
        <dbReference type="Rhea" id="RHEA:24040"/>
        <dbReference type="Rhea" id="RHEA-COMP:14627"/>
        <dbReference type="Rhea" id="RHEA-COMP:14628"/>
        <dbReference type="ChEBI" id="CHEBI:15378"/>
        <dbReference type="ChEBI" id="CHEBI:55376"/>
        <dbReference type="ChEBI" id="CHEBI:57783"/>
        <dbReference type="ChEBI" id="CHEBI:58349"/>
        <dbReference type="ChEBI" id="CHEBI:60344"/>
        <dbReference type="EC" id="1.6.2.4"/>
    </reaction>
</comment>
<evidence type="ECO:0000313" key="15">
    <source>
        <dbReference type="Proteomes" id="UP001487740"/>
    </source>
</evidence>
<dbReference type="AlphaFoldDB" id="A0AAW0SQN0"/>
<keyword evidence="5 10" id="KW-0274">FAD</keyword>
<comment type="caution">
    <text evidence="14">The sequence shown here is derived from an EMBL/GenBank/DDBJ whole genome shotgun (WGS) entry which is preliminary data.</text>
</comment>
<sequence length="708" mass="80505">MHLISQEYVIQNLYCNVTFLILDQFPRMDGTPEMMDVSTEEVAAEPLVGMMDMVLLTLLGVVSIYYFFIRNTNKKEDNSALKSFTISPTQLAPRASDSSFISKMKSSGRNVIVFYGSQTGTAEEFAGRLAKEATRFGMKGMVADPEECDMNELAQLTEIDNHLAIFCVATYGEGDPTDNAQEFYEFLQNGDEQLDGMQYTVFGLGNKTYEHYNAMAKYVDKRLGELGAKRLFELGMGDDDANMEDDFITWKDAMWPKVCEVFGIDSQAQDINMRQYRLTVLEDYDPARLFTGEIARLNSFKVENQRPPFDAKNPFMAEVGVNRELFKGGNRNCLHIELNIESSRIRYDAGDHVAVYPVNDQALVSHLIALVGEDPEKVITLTNVDEDSSKKHPFPCPCTYRVALSHYVDITALPRTHVLKEIAEYATDNKEKEKLLLMSGTSEAGKAEYQRWVVQDVRNIVHILEDLPSCKPPLDYLCELLPRLQARYYSISSSSKLYPNTVHITANVLKYETPTGRINKGVCTTYMQNQRPDNDTKLHMPIFVRKSQFRLPSKPQTPILMIGPGTGIAPFRGFIQERNLQKEEGKPVGKTVLYFGCRNKANDYLYEEELTAYRDSGLLKLYVAFSRDQPEKVYVTHLLEGNKKEVWEIIGKENGHLYVCGDAKCMARDVHALIIKICQTEGGMTQEEAEQYVRKMINQKRYSSDVWS</sequence>
<proteinExistence type="inferred from homology"/>
<dbReference type="InterPro" id="IPR017938">
    <property type="entry name" value="Riboflavin_synthase-like_b-brl"/>
</dbReference>
<evidence type="ECO:0000256" key="4">
    <source>
        <dbReference type="ARBA" id="ARBA00022824"/>
    </source>
</evidence>
<dbReference type="PIRSF" id="PIRSF000208">
    <property type="entry name" value="P450R"/>
    <property type="match status" value="1"/>
</dbReference>
<feature type="binding site" evidence="10">
    <location>
        <begin position="169"/>
        <end position="172"/>
    </location>
    <ligand>
        <name>FMN</name>
        <dbReference type="ChEBI" id="CHEBI:58210"/>
    </ligand>
</feature>
<dbReference type="CDD" id="cd06204">
    <property type="entry name" value="CYPOR"/>
    <property type="match status" value="1"/>
</dbReference>
<name>A0AAW0SQN0_SCYPA</name>
<keyword evidence="4 10" id="KW-0256">Endoplasmic reticulum</keyword>
<comment type="similarity">
    <text evidence="10">Belongs to the NADPH--cytochrome P450 reductase family.</text>
</comment>
<dbReference type="InterPro" id="IPR001433">
    <property type="entry name" value="OxRdtase_FAD/NAD-bd"/>
</dbReference>
<keyword evidence="1 10" id="KW-0285">Flavoprotein</keyword>
<dbReference type="FunFam" id="3.40.50.360:FF:000024">
    <property type="entry name" value="NADPH--cytochrome P450 reductase"/>
    <property type="match status" value="1"/>
</dbReference>
<keyword evidence="15" id="KW-1185">Reference proteome</keyword>
<feature type="binding site" evidence="10">
    <location>
        <position position="239"/>
    </location>
    <ligand>
        <name>FMN</name>
        <dbReference type="ChEBI" id="CHEBI:58210"/>
    </ligand>
</feature>
<comment type="function">
    <text evidence="10">This enzyme is required for electron transfer from NADP to cytochrome P450 in microsomes. It can also provide electron transfer to heme oxygenase and cytochrome B5.</text>
</comment>
<evidence type="ECO:0000256" key="8">
    <source>
        <dbReference type="ARBA" id="ARBA00023002"/>
    </source>
</evidence>
<dbReference type="Gene3D" id="3.40.50.80">
    <property type="entry name" value="Nucleotide-binding domain of ferredoxin-NADP reductase (FNR) module"/>
    <property type="match status" value="1"/>
</dbReference>
<dbReference type="FunFam" id="3.40.50.80:FF:000001">
    <property type="entry name" value="NADPH--cytochrome P450 reductase 1"/>
    <property type="match status" value="1"/>
</dbReference>
<dbReference type="Gene3D" id="2.40.30.10">
    <property type="entry name" value="Translation factors"/>
    <property type="match status" value="1"/>
</dbReference>
<dbReference type="Pfam" id="PF00175">
    <property type="entry name" value="NAD_binding_1"/>
    <property type="match status" value="1"/>
</dbReference>
<dbReference type="HAMAP" id="MF_03212">
    <property type="entry name" value="NCPR"/>
    <property type="match status" value="1"/>
</dbReference>
<dbReference type="GO" id="GO:0005789">
    <property type="term" value="C:endoplasmic reticulum membrane"/>
    <property type="evidence" value="ECO:0007669"/>
    <property type="project" value="UniProtKB-SubCell"/>
</dbReference>
<evidence type="ECO:0000259" key="12">
    <source>
        <dbReference type="PROSITE" id="PS50902"/>
    </source>
</evidence>
<dbReference type="GO" id="GO:0003958">
    <property type="term" value="F:NADPH-hemoprotein reductase activity"/>
    <property type="evidence" value="ECO:0007669"/>
    <property type="project" value="UniProtKB-UniRule"/>
</dbReference>
<dbReference type="PRINTS" id="PR00371">
    <property type="entry name" value="FPNCR"/>
</dbReference>
<dbReference type="EC" id="1.6.2.4" evidence="10 11"/>
<dbReference type="SUPFAM" id="SSF52218">
    <property type="entry name" value="Flavoproteins"/>
    <property type="match status" value="1"/>
</dbReference>
<evidence type="ECO:0000256" key="10">
    <source>
        <dbReference type="HAMAP-Rule" id="MF_03212"/>
    </source>
</evidence>
<evidence type="ECO:0000256" key="7">
    <source>
        <dbReference type="ARBA" id="ARBA00022989"/>
    </source>
</evidence>
<dbReference type="Proteomes" id="UP001487740">
    <property type="component" value="Unassembled WGS sequence"/>
</dbReference>
<dbReference type="EMBL" id="JARAKH010000047">
    <property type="protein sequence ID" value="KAK8377082.1"/>
    <property type="molecule type" value="Genomic_DNA"/>
</dbReference>
<feature type="binding site" evidence="10">
    <location>
        <position position="707"/>
    </location>
    <ligand>
        <name>FAD</name>
        <dbReference type="ChEBI" id="CHEBI:57692"/>
    </ligand>
</feature>
<feature type="binding site" evidence="10">
    <location>
        <begin position="487"/>
        <end position="490"/>
    </location>
    <ligand>
        <name>FAD</name>
        <dbReference type="ChEBI" id="CHEBI:57692"/>
    </ligand>
</feature>
<feature type="binding site" evidence="10">
    <location>
        <position position="511"/>
    </location>
    <ligand>
        <name>FAD</name>
        <dbReference type="ChEBI" id="CHEBI:57692"/>
    </ligand>
</feature>
<keyword evidence="8 10" id="KW-0560">Oxidoreductase</keyword>
<feature type="binding site" evidence="10">
    <location>
        <begin position="626"/>
        <end position="627"/>
    </location>
    <ligand>
        <name>NADP(+)</name>
        <dbReference type="ChEBI" id="CHEBI:58349"/>
    </ligand>
</feature>
<evidence type="ECO:0000256" key="6">
    <source>
        <dbReference type="ARBA" id="ARBA00022857"/>
    </source>
</evidence>
<keyword evidence="9 10" id="KW-0472">Membrane</keyword>
<dbReference type="PROSITE" id="PS51384">
    <property type="entry name" value="FAD_FR"/>
    <property type="match status" value="1"/>
</dbReference>
<dbReference type="InterPro" id="IPR023208">
    <property type="entry name" value="P450R"/>
</dbReference>
<dbReference type="GO" id="GO:0009725">
    <property type="term" value="P:response to hormone"/>
    <property type="evidence" value="ECO:0007669"/>
    <property type="project" value="TreeGrafter"/>
</dbReference>
<evidence type="ECO:0000256" key="11">
    <source>
        <dbReference type="PIRNR" id="PIRNR000208"/>
    </source>
</evidence>
<dbReference type="InterPro" id="IPR023173">
    <property type="entry name" value="NADPH_Cyt_P450_Rdtase_alpha"/>
</dbReference>
<accession>A0AAW0SQN0</accession>
<dbReference type="SUPFAM" id="SSF63380">
    <property type="entry name" value="Riboflavin synthase domain-like"/>
    <property type="match status" value="1"/>
</dbReference>
<comment type="similarity">
    <text evidence="10 11">In the C-terminal section; belongs to the flavoprotein pyridine nucleotide cytochrome reductase family.</text>
</comment>
<feature type="binding site" evidence="10">
    <location>
        <begin position="204"/>
        <end position="213"/>
    </location>
    <ligand>
        <name>FMN</name>
        <dbReference type="ChEBI" id="CHEBI:58210"/>
    </ligand>
</feature>
<dbReference type="SUPFAM" id="SSF52343">
    <property type="entry name" value="Ferredoxin reductase-like, C-terminal NADP-linked domain"/>
    <property type="match status" value="1"/>
</dbReference>
<dbReference type="Gene3D" id="3.40.50.360">
    <property type="match status" value="1"/>
</dbReference>